<dbReference type="PANTHER" id="PTHR35818">
    <property type="entry name" value="C1ORF189"/>
    <property type="match status" value="1"/>
</dbReference>
<dbReference type="InParanoid" id="A0A6P5KNZ5"/>
<dbReference type="Proteomes" id="UP000515140">
    <property type="component" value="Unplaced"/>
</dbReference>
<protein>
    <submittedName>
        <fullName evidence="2">Uncharacterized protein C1orf189 homolog</fullName>
    </submittedName>
</protein>
<name>A0A6P5KNZ5_PHACI</name>
<dbReference type="InterPro" id="IPR029375">
    <property type="entry name" value="CFAP141"/>
</dbReference>
<evidence type="ECO:0000313" key="1">
    <source>
        <dbReference type="Proteomes" id="UP000515140"/>
    </source>
</evidence>
<dbReference type="Pfam" id="PF15104">
    <property type="entry name" value="CFAP141"/>
    <property type="match status" value="1"/>
</dbReference>
<accession>A0A6P5KNZ5</accession>
<dbReference type="CTD" id="388701"/>
<dbReference type="KEGG" id="pcw:110211986"/>
<proteinExistence type="predicted"/>
<dbReference type="PANTHER" id="PTHR35818:SF1">
    <property type="entry name" value="CILIA- AND FLAGELLA-ASSOCIATED PROTEIN 141"/>
    <property type="match status" value="1"/>
</dbReference>
<dbReference type="GeneID" id="110211986"/>
<keyword evidence="1" id="KW-1185">Reference proteome</keyword>
<evidence type="ECO:0000313" key="2">
    <source>
        <dbReference type="RefSeq" id="XP_020847335.1"/>
    </source>
</evidence>
<sequence length="117" mass="13912">MSVQPTKRSMANPRVSLYLDEVIKVEESYKRIVAFEKAVNSWKNTVVQCVWQATMNQRRNPYAILRMKDIMEQEMALANKQLLIVRQAALSQLFEKEHRQYQQELNQMGKSFYVERL</sequence>
<gene>
    <name evidence="2" type="primary">CUNH1orf189</name>
</gene>
<organism evidence="1 2">
    <name type="scientific">Phascolarctos cinereus</name>
    <name type="common">Koala</name>
    <dbReference type="NCBI Taxonomy" id="38626"/>
    <lineage>
        <taxon>Eukaryota</taxon>
        <taxon>Metazoa</taxon>
        <taxon>Chordata</taxon>
        <taxon>Craniata</taxon>
        <taxon>Vertebrata</taxon>
        <taxon>Euteleostomi</taxon>
        <taxon>Mammalia</taxon>
        <taxon>Metatheria</taxon>
        <taxon>Diprotodontia</taxon>
        <taxon>Phascolarctidae</taxon>
        <taxon>Phascolarctos</taxon>
    </lineage>
</organism>
<dbReference type="FunCoup" id="A0A6P5KNZ5">
    <property type="interactions" value="6"/>
</dbReference>
<dbReference type="AlphaFoldDB" id="A0A6P5KNZ5"/>
<reference evidence="2" key="1">
    <citation type="submission" date="2025-08" db="UniProtKB">
        <authorList>
            <consortium name="RefSeq"/>
        </authorList>
    </citation>
    <scope>IDENTIFICATION</scope>
    <source>
        <tissue evidence="2">Spleen</tissue>
    </source>
</reference>
<dbReference type="RefSeq" id="XP_020847335.1">
    <property type="nucleotide sequence ID" value="XM_020991676.1"/>
</dbReference>